<dbReference type="AlphaFoldDB" id="X0TV75"/>
<dbReference type="InterPro" id="IPR029261">
    <property type="entry name" value="Transposase_Znf"/>
</dbReference>
<evidence type="ECO:0000259" key="1">
    <source>
        <dbReference type="Pfam" id="PF14690"/>
    </source>
</evidence>
<proteinExistence type="predicted"/>
<feature type="non-terminal residue" evidence="2">
    <location>
        <position position="79"/>
    </location>
</feature>
<accession>X0TV75</accession>
<name>X0TV75_9ZZZZ</name>
<comment type="caution">
    <text evidence="2">The sequence shown here is derived from an EMBL/GenBank/DDBJ whole genome shotgun (WGS) entry which is preliminary data.</text>
</comment>
<dbReference type="EMBL" id="BARS01012142">
    <property type="protein sequence ID" value="GAF97463.1"/>
    <property type="molecule type" value="Genomic_DNA"/>
</dbReference>
<protein>
    <recommendedName>
        <fullName evidence="1">Transposase IS204/IS1001/IS1096/IS1165 zinc-finger domain-containing protein</fullName>
    </recommendedName>
</protein>
<dbReference type="Pfam" id="PF14690">
    <property type="entry name" value="Zn_ribbon_ISL3"/>
    <property type="match status" value="1"/>
</dbReference>
<feature type="domain" description="Transposase IS204/IS1001/IS1096/IS1165 zinc-finger" evidence="1">
    <location>
        <begin position="39"/>
        <end position="78"/>
    </location>
</feature>
<organism evidence="2">
    <name type="scientific">marine sediment metagenome</name>
    <dbReference type="NCBI Taxonomy" id="412755"/>
    <lineage>
        <taxon>unclassified sequences</taxon>
        <taxon>metagenomes</taxon>
        <taxon>ecological metagenomes</taxon>
    </lineage>
</organism>
<evidence type="ECO:0000313" key="2">
    <source>
        <dbReference type="EMBL" id="GAF97463.1"/>
    </source>
</evidence>
<gene>
    <name evidence="2" type="ORF">S01H1_21777</name>
</gene>
<sequence>MVPDAMTIRLHLRRIRVVEVLVDHPERLEVAVEDTRGVVRCPYCGHKTAAVHDRRRVTVTDVTYGGRPTVLVWSKRRWW</sequence>
<reference evidence="2" key="1">
    <citation type="journal article" date="2014" name="Front. Microbiol.">
        <title>High frequency of phylogenetically diverse reductive dehalogenase-homologous genes in deep subseafloor sedimentary metagenomes.</title>
        <authorList>
            <person name="Kawai M."/>
            <person name="Futagami T."/>
            <person name="Toyoda A."/>
            <person name="Takaki Y."/>
            <person name="Nishi S."/>
            <person name="Hori S."/>
            <person name="Arai W."/>
            <person name="Tsubouchi T."/>
            <person name="Morono Y."/>
            <person name="Uchiyama I."/>
            <person name="Ito T."/>
            <person name="Fujiyama A."/>
            <person name="Inagaki F."/>
            <person name="Takami H."/>
        </authorList>
    </citation>
    <scope>NUCLEOTIDE SEQUENCE</scope>
    <source>
        <strain evidence="2">Expedition CK06-06</strain>
    </source>
</reference>